<protein>
    <submittedName>
        <fullName evidence="1">Uncharacterized protein</fullName>
    </submittedName>
</protein>
<reference evidence="2" key="1">
    <citation type="journal article" date="2022" name="Mol. Ecol. Resour.">
        <title>The genomes of chicory, endive, great burdock and yacon provide insights into Asteraceae palaeo-polyploidization history and plant inulin production.</title>
        <authorList>
            <person name="Fan W."/>
            <person name="Wang S."/>
            <person name="Wang H."/>
            <person name="Wang A."/>
            <person name="Jiang F."/>
            <person name="Liu H."/>
            <person name="Zhao H."/>
            <person name="Xu D."/>
            <person name="Zhang Y."/>
        </authorList>
    </citation>
    <scope>NUCLEOTIDE SEQUENCE [LARGE SCALE GENOMIC DNA]</scope>
    <source>
        <strain evidence="2">cv. Yunnan</strain>
    </source>
</reference>
<evidence type="ECO:0000313" key="2">
    <source>
        <dbReference type="Proteomes" id="UP001056120"/>
    </source>
</evidence>
<keyword evidence="2" id="KW-1185">Reference proteome</keyword>
<gene>
    <name evidence="1" type="ORF">L1987_17586</name>
</gene>
<accession>A0ACB9IXB3</accession>
<dbReference type="EMBL" id="CM042023">
    <property type="protein sequence ID" value="KAI3812873.1"/>
    <property type="molecule type" value="Genomic_DNA"/>
</dbReference>
<dbReference type="Proteomes" id="UP001056120">
    <property type="component" value="Linkage Group LG06"/>
</dbReference>
<name>A0ACB9IXB3_9ASTR</name>
<reference evidence="1 2" key="2">
    <citation type="journal article" date="2022" name="Mol. Ecol. Resour.">
        <title>The genomes of chicory, endive, great burdock and yacon provide insights into Asteraceae paleo-polyploidization history and plant inulin production.</title>
        <authorList>
            <person name="Fan W."/>
            <person name="Wang S."/>
            <person name="Wang H."/>
            <person name="Wang A."/>
            <person name="Jiang F."/>
            <person name="Liu H."/>
            <person name="Zhao H."/>
            <person name="Xu D."/>
            <person name="Zhang Y."/>
        </authorList>
    </citation>
    <scope>NUCLEOTIDE SEQUENCE [LARGE SCALE GENOMIC DNA]</scope>
    <source>
        <strain evidence="2">cv. Yunnan</strain>
        <tissue evidence="1">Leaves</tissue>
    </source>
</reference>
<comment type="caution">
    <text evidence="1">The sequence shown here is derived from an EMBL/GenBank/DDBJ whole genome shotgun (WGS) entry which is preliminary data.</text>
</comment>
<organism evidence="1 2">
    <name type="scientific">Smallanthus sonchifolius</name>
    <dbReference type="NCBI Taxonomy" id="185202"/>
    <lineage>
        <taxon>Eukaryota</taxon>
        <taxon>Viridiplantae</taxon>
        <taxon>Streptophyta</taxon>
        <taxon>Embryophyta</taxon>
        <taxon>Tracheophyta</taxon>
        <taxon>Spermatophyta</taxon>
        <taxon>Magnoliopsida</taxon>
        <taxon>eudicotyledons</taxon>
        <taxon>Gunneridae</taxon>
        <taxon>Pentapetalae</taxon>
        <taxon>asterids</taxon>
        <taxon>campanulids</taxon>
        <taxon>Asterales</taxon>
        <taxon>Asteraceae</taxon>
        <taxon>Asteroideae</taxon>
        <taxon>Heliantheae alliance</taxon>
        <taxon>Millerieae</taxon>
        <taxon>Smallanthus</taxon>
    </lineage>
</organism>
<sequence length="184" mass="21746">MDNKVELFVQQYEQFNVGEHEQIDKGYARFNIIFTSLKALGTTYTNKNYVRKFFRALHPRWRAKVMTIEESKDLNTLQMDELIGNLKVNELIMEKDDEISKGKMEKNLANSQVSVIVPCIIGTAFTSGIDNPWHKFMGLWLSCYFHTHGGLHSYHHVCSEEQLWLWDTVRWRWRARTTVNMLKE</sequence>
<evidence type="ECO:0000313" key="1">
    <source>
        <dbReference type="EMBL" id="KAI3812873.1"/>
    </source>
</evidence>
<proteinExistence type="predicted"/>